<name>A0A249P6M1_9HYPH</name>
<proteinExistence type="predicted"/>
<dbReference type="Proteomes" id="UP000217211">
    <property type="component" value="Chromosome"/>
</dbReference>
<sequence length="51" mass="5489">MGFFPREAQDGAAGLAVCESSGYPIPNETNGVEKEAADRWARGFDAQKELT</sequence>
<gene>
    <name evidence="1" type="ORF">SJ05684_c01120</name>
</gene>
<reference evidence="1 2" key="1">
    <citation type="submission" date="2017-08" db="EMBL/GenBank/DDBJ databases">
        <title>Multipartite genome sequences of Sinorhizobium species nodulating soybeans.</title>
        <authorList>
            <person name="Tian C.F."/>
        </authorList>
    </citation>
    <scope>NUCLEOTIDE SEQUENCE [LARGE SCALE GENOMIC DNA]</scope>
    <source>
        <strain evidence="1 2">CCBAU 05684</strain>
    </source>
</reference>
<evidence type="ECO:0000313" key="1">
    <source>
        <dbReference type="EMBL" id="ASY61583.1"/>
    </source>
</evidence>
<accession>A0A249P6M1</accession>
<protein>
    <submittedName>
        <fullName evidence="1">Uncharacterized protein</fullName>
    </submittedName>
</protein>
<keyword evidence="2" id="KW-1185">Reference proteome</keyword>
<dbReference type="KEGG" id="esj:SJ05684_c01120"/>
<organism evidence="1 2">
    <name type="scientific">Sinorhizobium sojae CCBAU 05684</name>
    <dbReference type="NCBI Taxonomy" id="716928"/>
    <lineage>
        <taxon>Bacteria</taxon>
        <taxon>Pseudomonadati</taxon>
        <taxon>Pseudomonadota</taxon>
        <taxon>Alphaproteobacteria</taxon>
        <taxon>Hyphomicrobiales</taxon>
        <taxon>Rhizobiaceae</taxon>
        <taxon>Sinorhizobium/Ensifer group</taxon>
        <taxon>Sinorhizobium</taxon>
    </lineage>
</organism>
<dbReference type="EMBL" id="CP023067">
    <property type="protein sequence ID" value="ASY61583.1"/>
    <property type="molecule type" value="Genomic_DNA"/>
</dbReference>
<evidence type="ECO:0000313" key="2">
    <source>
        <dbReference type="Proteomes" id="UP000217211"/>
    </source>
</evidence>
<dbReference type="AlphaFoldDB" id="A0A249P6M1"/>